<feature type="coiled-coil region" evidence="1">
    <location>
        <begin position="32"/>
        <end position="87"/>
    </location>
</feature>
<name>A0A392PLA1_9FABA</name>
<evidence type="ECO:0000313" key="2">
    <source>
        <dbReference type="EMBL" id="MCI12417.1"/>
    </source>
</evidence>
<dbReference type="Proteomes" id="UP000265520">
    <property type="component" value="Unassembled WGS sequence"/>
</dbReference>
<feature type="non-terminal residue" evidence="2">
    <location>
        <position position="250"/>
    </location>
</feature>
<evidence type="ECO:0000313" key="3">
    <source>
        <dbReference type="Proteomes" id="UP000265520"/>
    </source>
</evidence>
<comment type="caution">
    <text evidence="2">The sequence shown here is derived from an EMBL/GenBank/DDBJ whole genome shotgun (WGS) entry which is preliminary data.</text>
</comment>
<proteinExistence type="predicted"/>
<dbReference type="AlphaFoldDB" id="A0A392PLA1"/>
<feature type="coiled-coil region" evidence="1">
    <location>
        <begin position="169"/>
        <end position="235"/>
    </location>
</feature>
<keyword evidence="1" id="KW-0175">Coiled coil</keyword>
<protein>
    <submittedName>
        <fullName evidence="2">Uncharacterized protein</fullName>
    </submittedName>
</protein>
<accession>A0A392PLA1</accession>
<evidence type="ECO:0000256" key="1">
    <source>
        <dbReference type="SAM" id="Coils"/>
    </source>
</evidence>
<organism evidence="2 3">
    <name type="scientific">Trifolium medium</name>
    <dbReference type="NCBI Taxonomy" id="97028"/>
    <lineage>
        <taxon>Eukaryota</taxon>
        <taxon>Viridiplantae</taxon>
        <taxon>Streptophyta</taxon>
        <taxon>Embryophyta</taxon>
        <taxon>Tracheophyta</taxon>
        <taxon>Spermatophyta</taxon>
        <taxon>Magnoliopsida</taxon>
        <taxon>eudicotyledons</taxon>
        <taxon>Gunneridae</taxon>
        <taxon>Pentapetalae</taxon>
        <taxon>rosids</taxon>
        <taxon>fabids</taxon>
        <taxon>Fabales</taxon>
        <taxon>Fabaceae</taxon>
        <taxon>Papilionoideae</taxon>
        <taxon>50 kb inversion clade</taxon>
        <taxon>NPAAA clade</taxon>
        <taxon>Hologalegina</taxon>
        <taxon>IRL clade</taxon>
        <taxon>Trifolieae</taxon>
        <taxon>Trifolium</taxon>
    </lineage>
</organism>
<keyword evidence="3" id="KW-1185">Reference proteome</keyword>
<reference evidence="2 3" key="1">
    <citation type="journal article" date="2018" name="Front. Plant Sci.">
        <title>Red Clover (Trifolium pratense) and Zigzag Clover (T. medium) - A Picture of Genomic Similarities and Differences.</title>
        <authorList>
            <person name="Dluhosova J."/>
            <person name="Istvanek J."/>
            <person name="Nedelnik J."/>
            <person name="Repkova J."/>
        </authorList>
    </citation>
    <scope>NUCLEOTIDE SEQUENCE [LARGE SCALE GENOMIC DNA]</scope>
    <source>
        <strain evidence="3">cv. 10/8</strain>
        <tissue evidence="2">Leaf</tissue>
    </source>
</reference>
<sequence length="250" mass="29380">ERVKVIKLPFAISTPARPLSPEPITTIPIEEADELKAKIVELQDKNEELQSKHLQVVGEVARLKRDLENKEKSLQGSRKRFKESKEKRMKIGEGLDSAGANLIAKNRELEKVIHSNGELEKFGKLASEAQEKWRLKYQEQAQKVWELDKWYKERLQTENIQSQEFENLYFQERSKCEQLKANIEAYEERCGRLQASVEMYEEYFAQHARRHENQIAQLRDALEDTRTKLAQREAVLDIVWRDAVAWRNGF</sequence>
<feature type="non-terminal residue" evidence="2">
    <location>
        <position position="1"/>
    </location>
</feature>
<dbReference type="EMBL" id="LXQA010084097">
    <property type="protein sequence ID" value="MCI12417.1"/>
    <property type="molecule type" value="Genomic_DNA"/>
</dbReference>